<dbReference type="SUPFAM" id="SSF55961">
    <property type="entry name" value="Bet v1-like"/>
    <property type="match status" value="1"/>
</dbReference>
<name>A0ABQ3V5R5_9CHLR</name>
<dbReference type="EMBL" id="BNJG01000004">
    <property type="protein sequence ID" value="GHO60283.1"/>
    <property type="molecule type" value="Genomic_DNA"/>
</dbReference>
<comment type="caution">
    <text evidence="1">The sequence shown here is derived from an EMBL/GenBank/DDBJ whole genome shotgun (WGS) entry which is preliminary data.</text>
</comment>
<keyword evidence="2" id="KW-1185">Reference proteome</keyword>
<dbReference type="InterPro" id="IPR010419">
    <property type="entry name" value="CO_DH_gsu"/>
</dbReference>
<accession>A0ABQ3V5R5</accession>
<gene>
    <name evidence="1" type="ORF">KSB_87580</name>
</gene>
<dbReference type="Pfam" id="PF06240">
    <property type="entry name" value="COXG"/>
    <property type="match status" value="1"/>
</dbReference>
<evidence type="ECO:0000313" key="1">
    <source>
        <dbReference type="EMBL" id="GHO60283.1"/>
    </source>
</evidence>
<dbReference type="Gene3D" id="3.30.530.20">
    <property type="match status" value="1"/>
</dbReference>
<sequence length="154" mass="16456">MQFSGSQTIAAPLEKVWAFLLDVNNVASCAPGFQSLEQLGEEHWKALISVGVGPVKAKFNLDVTRPEKREPEFMAVKARGKAPGSAVDLAGDMQLSAIDANQTKMDWNAQVTISGSIASVGARLINGTAEKMTNQFFSCLQSKLQEPQTASAGE</sequence>
<dbReference type="RefSeq" id="WP_201376437.1">
    <property type="nucleotide sequence ID" value="NZ_BNJG01000004.1"/>
</dbReference>
<protein>
    <submittedName>
        <fullName evidence="1">Carbon monoxide dehydrogenase</fullName>
    </submittedName>
</protein>
<dbReference type="InterPro" id="IPR023393">
    <property type="entry name" value="START-like_dom_sf"/>
</dbReference>
<reference evidence="1 2" key="1">
    <citation type="journal article" date="2021" name="Int. J. Syst. Evol. Microbiol.">
        <title>Reticulibacter mediterranei gen. nov., sp. nov., within the new family Reticulibacteraceae fam. nov., and Ktedonospora formicarum gen. nov., sp. nov., Ktedonobacter robiniae sp. nov., Dictyobacter formicarum sp. nov. and Dictyobacter arantiisoli sp. nov., belonging to the class Ktedonobacteria.</title>
        <authorList>
            <person name="Yabe S."/>
            <person name="Zheng Y."/>
            <person name="Wang C.M."/>
            <person name="Sakai Y."/>
            <person name="Abe K."/>
            <person name="Yokota A."/>
            <person name="Donadio S."/>
            <person name="Cavaletti L."/>
            <person name="Monciardini P."/>
        </authorList>
    </citation>
    <scope>NUCLEOTIDE SEQUENCE [LARGE SCALE GENOMIC DNA]</scope>
    <source>
        <strain evidence="1 2">SOSP1-30</strain>
    </source>
</reference>
<dbReference type="CDD" id="cd05018">
    <property type="entry name" value="CoxG"/>
    <property type="match status" value="1"/>
</dbReference>
<dbReference type="PANTHER" id="PTHR38588:SF1">
    <property type="entry name" value="BLL0334 PROTEIN"/>
    <property type="match status" value="1"/>
</dbReference>
<proteinExistence type="predicted"/>
<dbReference type="PANTHER" id="PTHR38588">
    <property type="entry name" value="BLL0334 PROTEIN"/>
    <property type="match status" value="1"/>
</dbReference>
<evidence type="ECO:0000313" key="2">
    <source>
        <dbReference type="Proteomes" id="UP000654345"/>
    </source>
</evidence>
<organism evidence="1 2">
    <name type="scientific">Ktedonobacter robiniae</name>
    <dbReference type="NCBI Taxonomy" id="2778365"/>
    <lineage>
        <taxon>Bacteria</taxon>
        <taxon>Bacillati</taxon>
        <taxon>Chloroflexota</taxon>
        <taxon>Ktedonobacteria</taxon>
        <taxon>Ktedonobacterales</taxon>
        <taxon>Ktedonobacteraceae</taxon>
        <taxon>Ktedonobacter</taxon>
    </lineage>
</organism>
<dbReference type="Proteomes" id="UP000654345">
    <property type="component" value="Unassembled WGS sequence"/>
</dbReference>